<accession>A0A117KU37</accession>
<reference evidence="12 13" key="2">
    <citation type="journal article" date="2015" name="MBio">
        <title>Genome-Resolved Metagenomic Analysis Reveals Roles for Candidate Phyla and Other Microbial Community Members in Biogeochemical Transformations in Oil Reservoirs.</title>
        <authorList>
            <person name="Hu P."/>
            <person name="Tom L."/>
            <person name="Singh A."/>
            <person name="Thomas B.C."/>
            <person name="Baker B.J."/>
            <person name="Piceno Y.M."/>
            <person name="Andersen G.L."/>
            <person name="Banfield J.F."/>
        </authorList>
    </citation>
    <scope>NUCLEOTIDE SEQUENCE [LARGE SCALE GENOMIC DNA]</scope>
</reference>
<dbReference type="PRINTS" id="PR00507">
    <property type="entry name" value="N12N6MTFRASE"/>
</dbReference>
<keyword evidence="5" id="KW-0680">Restriction system</keyword>
<dbReference type="PANTHER" id="PTHR42933:SF3">
    <property type="entry name" value="TYPE I RESTRICTION ENZYME MJAVIII METHYLASE SUBUNIT"/>
    <property type="match status" value="1"/>
</dbReference>
<dbReference type="InterPro" id="IPR002052">
    <property type="entry name" value="DNA_methylase_N6_adenine_CS"/>
</dbReference>
<gene>
    <name evidence="10" type="ORF">XD40_2058</name>
    <name evidence="11" type="ORF">XD48_1765</name>
</gene>
<evidence type="ECO:0000313" key="13">
    <source>
        <dbReference type="Proteomes" id="UP000054307"/>
    </source>
</evidence>
<dbReference type="InterPro" id="IPR003356">
    <property type="entry name" value="DNA_methylase_A-5"/>
</dbReference>
<dbReference type="GO" id="GO:0009007">
    <property type="term" value="F:site-specific DNA-methyltransferase (adenine-specific) activity"/>
    <property type="evidence" value="ECO:0007669"/>
    <property type="project" value="UniProtKB-EC"/>
</dbReference>
<dbReference type="Pfam" id="PF12161">
    <property type="entry name" value="HsdM_N"/>
    <property type="match status" value="1"/>
</dbReference>
<dbReference type="InterPro" id="IPR038333">
    <property type="entry name" value="T1MK-like_N_sf"/>
</dbReference>
<keyword evidence="3 11" id="KW-0808">Transferase</keyword>
<dbReference type="EMBL" id="LGEX01000060">
    <property type="protein sequence ID" value="KUK06006.1"/>
    <property type="molecule type" value="Genomic_DNA"/>
</dbReference>
<dbReference type="PATRIC" id="fig|2234.6.peg.832"/>
<feature type="domain" description="N6 adenine-specific DNA methyltransferase N-terminal" evidence="9">
    <location>
        <begin position="22"/>
        <end position="147"/>
    </location>
</feature>
<dbReference type="Gene3D" id="3.40.50.150">
    <property type="entry name" value="Vaccinia Virus protein VP39"/>
    <property type="match status" value="1"/>
</dbReference>
<dbReference type="GO" id="GO:0003677">
    <property type="term" value="F:DNA binding"/>
    <property type="evidence" value="ECO:0007669"/>
    <property type="project" value="InterPro"/>
</dbReference>
<evidence type="ECO:0000256" key="1">
    <source>
        <dbReference type="ARBA" id="ARBA00011900"/>
    </source>
</evidence>
<name>A0A117KU37_ARCFL</name>
<evidence type="ECO:0000256" key="4">
    <source>
        <dbReference type="ARBA" id="ARBA00022691"/>
    </source>
</evidence>
<dbReference type="Proteomes" id="UP000054015">
    <property type="component" value="Unassembled WGS sequence"/>
</dbReference>
<dbReference type="SUPFAM" id="SSF53335">
    <property type="entry name" value="S-adenosyl-L-methionine-dependent methyltransferases"/>
    <property type="match status" value="1"/>
</dbReference>
<dbReference type="Pfam" id="PF02384">
    <property type="entry name" value="N6_Mtase"/>
    <property type="match status" value="1"/>
</dbReference>
<proteinExistence type="predicted"/>
<dbReference type="GO" id="GO:0009307">
    <property type="term" value="P:DNA restriction-modification system"/>
    <property type="evidence" value="ECO:0007669"/>
    <property type="project" value="UniProtKB-KW"/>
</dbReference>
<reference evidence="11" key="1">
    <citation type="journal article" date="2015" name="MBio">
        <title>Genome-resolved metagenomic analysis reveals roles for candidate phyla and other microbial community members in biogeochemical transformations in oil reservoirs.</title>
        <authorList>
            <person name="Hu P."/>
            <person name="Tom L."/>
            <person name="Singh A."/>
            <person name="Thomas B.C."/>
            <person name="Baker B.J."/>
            <person name="Piceno Y.M."/>
            <person name="Andersen G.L."/>
            <person name="Banfield J.F."/>
        </authorList>
    </citation>
    <scope>NUCLEOTIDE SEQUENCE [LARGE SCALE GENOMIC DNA]</scope>
    <source>
        <strain evidence="11">49_2300</strain>
        <strain evidence="10">49_95</strain>
    </source>
</reference>
<dbReference type="PANTHER" id="PTHR42933">
    <property type="entry name" value="SLR6095 PROTEIN"/>
    <property type="match status" value="1"/>
</dbReference>
<feature type="coiled-coil region" evidence="7">
    <location>
        <begin position="475"/>
        <end position="502"/>
    </location>
</feature>
<keyword evidence="2 11" id="KW-0489">Methyltransferase</keyword>
<evidence type="ECO:0000313" key="12">
    <source>
        <dbReference type="Proteomes" id="UP000054015"/>
    </source>
</evidence>
<dbReference type="InterPro" id="IPR022749">
    <property type="entry name" value="D12N6_MeTrfase_N"/>
</dbReference>
<dbReference type="PROSITE" id="PS00092">
    <property type="entry name" value="N6_MTASE"/>
    <property type="match status" value="1"/>
</dbReference>
<evidence type="ECO:0000259" key="8">
    <source>
        <dbReference type="Pfam" id="PF02384"/>
    </source>
</evidence>
<dbReference type="GO" id="GO:0032259">
    <property type="term" value="P:methylation"/>
    <property type="evidence" value="ECO:0007669"/>
    <property type="project" value="UniProtKB-KW"/>
</dbReference>
<evidence type="ECO:0000313" key="11">
    <source>
        <dbReference type="EMBL" id="KUK06006.1"/>
    </source>
</evidence>
<dbReference type="InterPro" id="IPR029063">
    <property type="entry name" value="SAM-dependent_MTases_sf"/>
</dbReference>
<evidence type="ECO:0000259" key="9">
    <source>
        <dbReference type="Pfam" id="PF12161"/>
    </source>
</evidence>
<dbReference type="Gene3D" id="1.20.1260.30">
    <property type="match status" value="1"/>
</dbReference>
<sequence length="508" mass="59100">MTLADYVEIETTKDELIRACKQAADLIRTRVDYKYILVLLFLKKLSDEWKREYREALKTLMEKGVDEEEAKILAKDRSFHKFDYPEKYTWEELRKNVNELPVRLSEALKLLAEKNPELQGVVDRLDFLEFTRHRDNFDILVQLFELFSGLNLGRASDSILGDAYEWLIGYFAPQKAKEGEVFTPSEVVELIVRIVDPKPMDSVYDPAAGYARMLIRAYDYVKEKYGEEEVRKLFLYGQEVNPTTYAIAKMNAIVHGIKDINLVVGDTLKNPRFKEGETFRKFDIVIANPPWNQDGYGEEELKKAEFYDERFRYGFTPKQSADWAWIQHMLASAKKKVGVVIDNGCLFRGGKEGAIRKAVVEDDLIECVILLPEKLFYNTGAPGAIIIFNKQKPESRKGKILFINASNEYEKHPEVRKLNRLGEKHIEKIVSAYREFKDGDGFCRVVDVEEVRKNDYNLNVTLYVFPQEEVEEIDVAKEWEELRGIEREIDEVERRIEEYLAELGFGRG</sequence>
<evidence type="ECO:0000256" key="7">
    <source>
        <dbReference type="SAM" id="Coils"/>
    </source>
</evidence>
<dbReference type="EMBL" id="LGEQ01000052">
    <property type="protein sequence ID" value="KUJ92740.1"/>
    <property type="molecule type" value="Genomic_DNA"/>
</dbReference>
<dbReference type="InterPro" id="IPR051537">
    <property type="entry name" value="DNA_Adenine_Mtase"/>
</dbReference>
<dbReference type="Proteomes" id="UP000054307">
    <property type="component" value="Unassembled WGS sequence"/>
</dbReference>
<evidence type="ECO:0000256" key="3">
    <source>
        <dbReference type="ARBA" id="ARBA00022679"/>
    </source>
</evidence>
<protein>
    <recommendedName>
        <fullName evidence="1">site-specific DNA-methyltransferase (adenine-specific)</fullName>
        <ecNumber evidence="1">2.1.1.72</ecNumber>
    </recommendedName>
</protein>
<organism evidence="11 12">
    <name type="scientific">Archaeoglobus fulgidus</name>
    <dbReference type="NCBI Taxonomy" id="2234"/>
    <lineage>
        <taxon>Archaea</taxon>
        <taxon>Methanobacteriati</taxon>
        <taxon>Methanobacteriota</taxon>
        <taxon>Archaeoglobi</taxon>
        <taxon>Archaeoglobales</taxon>
        <taxon>Archaeoglobaceae</taxon>
        <taxon>Archaeoglobus</taxon>
    </lineage>
</organism>
<evidence type="ECO:0000256" key="5">
    <source>
        <dbReference type="ARBA" id="ARBA00022747"/>
    </source>
</evidence>
<evidence type="ECO:0000256" key="6">
    <source>
        <dbReference type="ARBA" id="ARBA00047942"/>
    </source>
</evidence>
<evidence type="ECO:0000256" key="2">
    <source>
        <dbReference type="ARBA" id="ARBA00022603"/>
    </source>
</evidence>
<keyword evidence="4" id="KW-0949">S-adenosyl-L-methionine</keyword>
<feature type="domain" description="DNA methylase adenine-specific" evidence="8">
    <location>
        <begin position="157"/>
        <end position="471"/>
    </location>
</feature>
<dbReference type="EC" id="2.1.1.72" evidence="1"/>
<dbReference type="AlphaFoldDB" id="A0A117KU37"/>
<dbReference type="GO" id="GO:0008170">
    <property type="term" value="F:N-methyltransferase activity"/>
    <property type="evidence" value="ECO:0007669"/>
    <property type="project" value="InterPro"/>
</dbReference>
<comment type="caution">
    <text evidence="11">The sequence shown here is derived from an EMBL/GenBank/DDBJ whole genome shotgun (WGS) entry which is preliminary data.</text>
</comment>
<keyword evidence="7" id="KW-0175">Coiled coil</keyword>
<evidence type="ECO:0000313" key="10">
    <source>
        <dbReference type="EMBL" id="KUJ92740.1"/>
    </source>
</evidence>
<comment type="catalytic activity">
    <reaction evidence="6">
        <text>a 2'-deoxyadenosine in DNA + S-adenosyl-L-methionine = an N(6)-methyl-2'-deoxyadenosine in DNA + S-adenosyl-L-homocysteine + H(+)</text>
        <dbReference type="Rhea" id="RHEA:15197"/>
        <dbReference type="Rhea" id="RHEA-COMP:12418"/>
        <dbReference type="Rhea" id="RHEA-COMP:12419"/>
        <dbReference type="ChEBI" id="CHEBI:15378"/>
        <dbReference type="ChEBI" id="CHEBI:57856"/>
        <dbReference type="ChEBI" id="CHEBI:59789"/>
        <dbReference type="ChEBI" id="CHEBI:90615"/>
        <dbReference type="ChEBI" id="CHEBI:90616"/>
        <dbReference type="EC" id="2.1.1.72"/>
    </reaction>
</comment>